<dbReference type="KEGG" id="bcg:BCG9842_A0103"/>
<accession>B7IZH6</accession>
<dbReference type="AlphaFoldDB" id="B7IZH6"/>
<keyword evidence="1" id="KW-0614">Plasmid</keyword>
<dbReference type="RefSeq" id="WP_000705017.1">
    <property type="nucleotide sequence ID" value="NC_011774.1"/>
</dbReference>
<dbReference type="Proteomes" id="UP000006744">
    <property type="component" value="Plasmid pG9842_140"/>
</dbReference>
<evidence type="ECO:0000313" key="1">
    <source>
        <dbReference type="EMBL" id="ACK98790.1"/>
    </source>
</evidence>
<gene>
    <name evidence="1" type="ordered locus">BCG9842_A0103</name>
</gene>
<dbReference type="HOGENOM" id="CLU_1648733_0_0_9"/>
<evidence type="ECO:0000313" key="2">
    <source>
        <dbReference type="Proteomes" id="UP000006744"/>
    </source>
</evidence>
<dbReference type="EMBL" id="CP001188">
    <property type="protein sequence ID" value="ACK98790.1"/>
    <property type="molecule type" value="Genomic_DNA"/>
</dbReference>
<sequence length="165" mass="19108">MKITKKENRLKKDNNNQLDMVGATNVVDDESSINKDYVGEKLVFTGVDGIEYSENEWNAPVIKNGPTRCEVEEWKERYGGIYFTPFEGETFIWRTLKRPEYREIIRDQALTALDREEMLTEKCVLFPRNFTIEKMLKSKAGIPSILSEMIMDKSGFVAQSEPIKL</sequence>
<name>B7IZH6_BACC2</name>
<proteinExistence type="predicted"/>
<reference evidence="1 2" key="1">
    <citation type="submission" date="2008-10" db="EMBL/GenBank/DDBJ databases">
        <title>Genome sequence of Bacillus cereus G9842.</title>
        <authorList>
            <person name="Dodson R.J."/>
            <person name="Durkin A.S."/>
            <person name="Rosovitz M.J."/>
            <person name="Rasko D.A."/>
            <person name="Hoffmaster A."/>
            <person name="Ravel J."/>
            <person name="Sutton G."/>
        </authorList>
    </citation>
    <scope>NUCLEOTIDE SEQUENCE [LARGE SCALE GENOMIC DNA]</scope>
    <source>
        <strain evidence="1 2">G9842</strain>
        <plasmid evidence="1 2">pG9842_140</plasmid>
    </source>
</reference>
<organism evidence="1 2">
    <name type="scientific">Bacillus cereus (strain G9842)</name>
    <dbReference type="NCBI Taxonomy" id="405531"/>
    <lineage>
        <taxon>Bacteria</taxon>
        <taxon>Bacillati</taxon>
        <taxon>Bacillota</taxon>
        <taxon>Bacilli</taxon>
        <taxon>Bacillales</taxon>
        <taxon>Bacillaceae</taxon>
        <taxon>Bacillus</taxon>
        <taxon>Bacillus cereus group</taxon>
    </lineage>
</organism>
<protein>
    <submittedName>
        <fullName evidence="1">Hypothetical tail chaperonin</fullName>
    </submittedName>
</protein>
<geneLocation type="plasmid" evidence="1 2">
    <name>pG9842_140</name>
</geneLocation>